<sequence length="634" mass="66579">PADEAGVRPALDPDALLATAATAGFLTRDPRGEVRFTAGVYATVLASTTPWPAVAAAHARLAAAVTDPIQAVRHRALATDAVDSALAADLAQAALDCRDRGDRATAAELALLAAERTPAADAEGALRHYESAAADAGRAGRLDLARRAAAAVTDRTARPAPRVHVLLAVIDAAGQALDDVGELFVRAAAEADRDPALLAAVQLRLAWKANLADGDPVRARSAASRSAALAARAGDTETAVAALTMRARLERILGDPAAEHTLAAALRDSGAPHPTGLRNQPHFLRLRHALFDDDLDRARDGLLHLLPLAERSGEAEDVIEVLRSLAETQARSGRCRDAVGYAERAARIAADAGLSPGPSWYTGALAEAAGGSFERARTLAERGVRASREEHDQVFLSRNRYALGHILLITGDPAAAAEVLLDVRELERAQRVADPSVLRWHGDLAEALAATGRQPEAAELIATTTAAARDLGRTGVLAALRRAEAAAAEPAEAERLLRSAADDFAALGLPLEHARTLWALSRTHLRLRRRAAARAALEDALAIFTEAGAAAWQALLTEALDRLLAGASGRALTDAEHRLAALVAAGASNREAAARLFLSVKTVEAMLTRIYRKLDVRSRAQLAAAWADTGEQPA</sequence>
<dbReference type="CDD" id="cd06170">
    <property type="entry name" value="LuxR_C_like"/>
    <property type="match status" value="1"/>
</dbReference>
<dbReference type="InterPro" id="IPR036388">
    <property type="entry name" value="WH-like_DNA-bd_sf"/>
</dbReference>
<dbReference type="EMBL" id="JAAKZV010000098">
    <property type="protein sequence ID" value="NGN66502.1"/>
    <property type="molecule type" value="Genomic_DNA"/>
</dbReference>
<dbReference type="PRINTS" id="PR00038">
    <property type="entry name" value="HTHLUXR"/>
</dbReference>
<dbReference type="InterPro" id="IPR000792">
    <property type="entry name" value="Tscrpt_reg_LuxR_C"/>
</dbReference>
<keyword evidence="3" id="KW-1185">Reference proteome</keyword>
<accession>A0A6G4U3C1</accession>
<dbReference type="Gene3D" id="1.10.10.10">
    <property type="entry name" value="Winged helix-like DNA-binding domain superfamily/Winged helix DNA-binding domain"/>
    <property type="match status" value="1"/>
</dbReference>
<dbReference type="SUPFAM" id="SSF48452">
    <property type="entry name" value="TPR-like"/>
    <property type="match status" value="1"/>
</dbReference>
<dbReference type="GO" id="GO:0006355">
    <property type="term" value="P:regulation of DNA-templated transcription"/>
    <property type="evidence" value="ECO:0007669"/>
    <property type="project" value="InterPro"/>
</dbReference>
<organism evidence="2 3">
    <name type="scientific">Streptomyces coryli</name>
    <dbReference type="NCBI Taxonomy" id="1128680"/>
    <lineage>
        <taxon>Bacteria</taxon>
        <taxon>Bacillati</taxon>
        <taxon>Actinomycetota</taxon>
        <taxon>Actinomycetes</taxon>
        <taxon>Kitasatosporales</taxon>
        <taxon>Streptomycetaceae</taxon>
        <taxon>Streptomyces</taxon>
    </lineage>
</organism>
<evidence type="ECO:0000313" key="2">
    <source>
        <dbReference type="EMBL" id="NGN66502.1"/>
    </source>
</evidence>
<dbReference type="PROSITE" id="PS50043">
    <property type="entry name" value="HTH_LUXR_2"/>
    <property type="match status" value="1"/>
</dbReference>
<feature type="non-terminal residue" evidence="2">
    <location>
        <position position="1"/>
    </location>
</feature>
<evidence type="ECO:0000313" key="3">
    <source>
        <dbReference type="Proteomes" id="UP000481583"/>
    </source>
</evidence>
<dbReference type="SUPFAM" id="SSF46894">
    <property type="entry name" value="C-terminal effector domain of the bipartite response regulators"/>
    <property type="match status" value="1"/>
</dbReference>
<evidence type="ECO:0000259" key="1">
    <source>
        <dbReference type="PROSITE" id="PS50043"/>
    </source>
</evidence>
<dbReference type="Pfam" id="PF00196">
    <property type="entry name" value="GerE"/>
    <property type="match status" value="1"/>
</dbReference>
<feature type="domain" description="HTH luxR-type" evidence="1">
    <location>
        <begin position="565"/>
        <end position="630"/>
    </location>
</feature>
<dbReference type="SMART" id="SM00421">
    <property type="entry name" value="HTH_LUXR"/>
    <property type="match status" value="1"/>
</dbReference>
<dbReference type="AlphaFoldDB" id="A0A6G4U3C1"/>
<dbReference type="InterPro" id="IPR011990">
    <property type="entry name" value="TPR-like_helical_dom_sf"/>
</dbReference>
<dbReference type="Proteomes" id="UP000481583">
    <property type="component" value="Unassembled WGS sequence"/>
</dbReference>
<gene>
    <name evidence="2" type="ORF">G5C51_21690</name>
</gene>
<dbReference type="RefSeq" id="WP_165239816.1">
    <property type="nucleotide sequence ID" value="NZ_JAAKZV010000098.1"/>
</dbReference>
<protein>
    <submittedName>
        <fullName evidence="2">Helix-turn-helix transcriptional regulator</fullName>
    </submittedName>
</protein>
<comment type="caution">
    <text evidence="2">The sequence shown here is derived from an EMBL/GenBank/DDBJ whole genome shotgun (WGS) entry which is preliminary data.</text>
</comment>
<name>A0A6G4U3C1_9ACTN</name>
<dbReference type="Gene3D" id="1.25.40.10">
    <property type="entry name" value="Tetratricopeptide repeat domain"/>
    <property type="match status" value="1"/>
</dbReference>
<dbReference type="GO" id="GO:0003677">
    <property type="term" value="F:DNA binding"/>
    <property type="evidence" value="ECO:0007669"/>
    <property type="project" value="InterPro"/>
</dbReference>
<reference evidence="2 3" key="1">
    <citation type="submission" date="2020-02" db="EMBL/GenBank/DDBJ databases">
        <title>Whole-genome analyses of novel actinobacteria.</title>
        <authorList>
            <person name="Sahin N."/>
        </authorList>
    </citation>
    <scope>NUCLEOTIDE SEQUENCE [LARGE SCALE GENOMIC DNA]</scope>
    <source>
        <strain evidence="2 3">A7024</strain>
    </source>
</reference>
<dbReference type="InterPro" id="IPR016032">
    <property type="entry name" value="Sig_transdc_resp-reg_C-effctor"/>
</dbReference>
<proteinExistence type="predicted"/>